<feature type="transmembrane region" description="Helical" evidence="7">
    <location>
        <begin position="105"/>
        <end position="126"/>
    </location>
</feature>
<evidence type="ECO:0000256" key="4">
    <source>
        <dbReference type="ARBA" id="ARBA00022692"/>
    </source>
</evidence>
<keyword evidence="10" id="KW-1185">Reference proteome</keyword>
<dbReference type="GO" id="GO:0055085">
    <property type="term" value="P:transmembrane transport"/>
    <property type="evidence" value="ECO:0007669"/>
    <property type="project" value="InterPro"/>
</dbReference>
<proteinExistence type="inferred from homology"/>
<evidence type="ECO:0000256" key="5">
    <source>
        <dbReference type="ARBA" id="ARBA00022989"/>
    </source>
</evidence>
<feature type="transmembrane region" description="Helical" evidence="7">
    <location>
        <begin position="196"/>
        <end position="219"/>
    </location>
</feature>
<keyword evidence="4 7" id="KW-0812">Transmembrane</keyword>
<evidence type="ECO:0000313" key="10">
    <source>
        <dbReference type="Proteomes" id="UP000198867"/>
    </source>
</evidence>
<dbReference type="Gene3D" id="1.10.3720.10">
    <property type="entry name" value="MetI-like"/>
    <property type="match status" value="1"/>
</dbReference>
<evidence type="ECO:0000256" key="7">
    <source>
        <dbReference type="RuleBase" id="RU363032"/>
    </source>
</evidence>
<comment type="similarity">
    <text evidence="7">Belongs to the binding-protein-dependent transport system permease family.</text>
</comment>
<protein>
    <submittedName>
        <fullName evidence="9">NitT/TauT family transport system permease protein</fullName>
    </submittedName>
</protein>
<feature type="transmembrane region" description="Helical" evidence="7">
    <location>
        <begin position="231"/>
        <end position="253"/>
    </location>
</feature>
<dbReference type="Pfam" id="PF00528">
    <property type="entry name" value="BPD_transp_1"/>
    <property type="match status" value="1"/>
</dbReference>
<dbReference type="PROSITE" id="PS50928">
    <property type="entry name" value="ABC_TM1"/>
    <property type="match status" value="1"/>
</dbReference>
<dbReference type="PANTHER" id="PTHR30151">
    <property type="entry name" value="ALKANE SULFONATE ABC TRANSPORTER-RELATED, MEMBRANE SUBUNIT"/>
    <property type="match status" value="1"/>
</dbReference>
<dbReference type="InterPro" id="IPR035906">
    <property type="entry name" value="MetI-like_sf"/>
</dbReference>
<dbReference type="InterPro" id="IPR000515">
    <property type="entry name" value="MetI-like"/>
</dbReference>
<keyword evidence="3" id="KW-1003">Cell membrane</keyword>
<accession>A0A1I5ADE6</accession>
<dbReference type="SUPFAM" id="SSF161098">
    <property type="entry name" value="MetI-like"/>
    <property type="match status" value="1"/>
</dbReference>
<feature type="domain" description="ABC transmembrane type-1" evidence="8">
    <location>
        <begin position="68"/>
        <end position="250"/>
    </location>
</feature>
<keyword evidence="6 7" id="KW-0472">Membrane</keyword>
<evidence type="ECO:0000313" key="9">
    <source>
        <dbReference type="EMBL" id="SFN60390.1"/>
    </source>
</evidence>
<evidence type="ECO:0000256" key="6">
    <source>
        <dbReference type="ARBA" id="ARBA00023136"/>
    </source>
</evidence>
<organism evidence="9 10">
    <name type="scientific">Mycetocola miduiensis</name>
    <dbReference type="NCBI Taxonomy" id="995034"/>
    <lineage>
        <taxon>Bacteria</taxon>
        <taxon>Bacillati</taxon>
        <taxon>Actinomycetota</taxon>
        <taxon>Actinomycetes</taxon>
        <taxon>Micrococcales</taxon>
        <taxon>Microbacteriaceae</taxon>
        <taxon>Mycetocola</taxon>
    </lineage>
</organism>
<evidence type="ECO:0000259" key="8">
    <source>
        <dbReference type="PROSITE" id="PS50928"/>
    </source>
</evidence>
<dbReference type="GO" id="GO:0005886">
    <property type="term" value="C:plasma membrane"/>
    <property type="evidence" value="ECO:0007669"/>
    <property type="project" value="UniProtKB-SubCell"/>
</dbReference>
<dbReference type="AlphaFoldDB" id="A0A1I5ADE6"/>
<comment type="subcellular location">
    <subcellularLocation>
        <location evidence="1 7">Cell membrane</location>
        <topology evidence="1 7">Multi-pass membrane protein</topology>
    </subcellularLocation>
</comment>
<gene>
    <name evidence="9" type="ORF">SAMN05216219_1364</name>
</gene>
<dbReference type="STRING" id="995034.SAMN05216219_1364"/>
<keyword evidence="5 7" id="KW-1133">Transmembrane helix</keyword>
<keyword evidence="2 7" id="KW-0813">Transport</keyword>
<dbReference type="CDD" id="cd06261">
    <property type="entry name" value="TM_PBP2"/>
    <property type="match status" value="1"/>
</dbReference>
<feature type="transmembrane region" description="Helical" evidence="7">
    <location>
        <begin position="72"/>
        <end position="93"/>
    </location>
</feature>
<dbReference type="EMBL" id="FOVM01000003">
    <property type="protein sequence ID" value="SFN60390.1"/>
    <property type="molecule type" value="Genomic_DNA"/>
</dbReference>
<evidence type="ECO:0000256" key="1">
    <source>
        <dbReference type="ARBA" id="ARBA00004651"/>
    </source>
</evidence>
<feature type="transmembrane region" description="Helical" evidence="7">
    <location>
        <begin position="132"/>
        <end position="151"/>
    </location>
</feature>
<reference evidence="10" key="1">
    <citation type="submission" date="2016-10" db="EMBL/GenBank/DDBJ databases">
        <authorList>
            <person name="Varghese N."/>
            <person name="Submissions S."/>
        </authorList>
    </citation>
    <scope>NUCLEOTIDE SEQUENCE [LARGE SCALE GENOMIC DNA]</scope>
    <source>
        <strain evidence="10">CGMCC 1.11101</strain>
    </source>
</reference>
<sequence>MSAVATVPVRRGVTPKVTRGLIGVAVLLILAESVSRLGIIPGNILPPMSRVLLDTAGLIVDPEFLHDVGSTLTAWAIGLGIAILVAVPLGLVLGSFRIAYEASSAVVEFMRPIPSVALIPLAILVFGQGTDMKIALVVYASLWPIFFNTVYGVRDVDPVAKETARTFRLSRVGILARVSLPYAAPLAATGVRISAAIALIVTISAELLAGSASGIGSYILRISSGGGDTSLVFAGTIVAGLLGMLINFVLVAIERKIFAWKKEGVA</sequence>
<dbReference type="Proteomes" id="UP000198867">
    <property type="component" value="Unassembled WGS sequence"/>
</dbReference>
<evidence type="ECO:0000256" key="2">
    <source>
        <dbReference type="ARBA" id="ARBA00022448"/>
    </source>
</evidence>
<feature type="transmembrane region" description="Helical" evidence="7">
    <location>
        <begin position="20"/>
        <end position="40"/>
    </location>
</feature>
<dbReference type="RefSeq" id="WP_090709961.1">
    <property type="nucleotide sequence ID" value="NZ_FOVM01000003.1"/>
</dbReference>
<dbReference type="OrthoDB" id="5458199at2"/>
<evidence type="ECO:0000256" key="3">
    <source>
        <dbReference type="ARBA" id="ARBA00022475"/>
    </source>
</evidence>
<dbReference type="PANTHER" id="PTHR30151:SF0">
    <property type="entry name" value="ABC TRANSPORTER PERMEASE PROTEIN MJ0413-RELATED"/>
    <property type="match status" value="1"/>
</dbReference>
<name>A0A1I5ADE6_9MICO</name>